<evidence type="ECO:0000256" key="5">
    <source>
        <dbReference type="PROSITE-ProRule" id="PRU00277"/>
    </source>
</evidence>
<dbReference type="Pfam" id="PF00254">
    <property type="entry name" value="FKBP_C"/>
    <property type="match status" value="1"/>
</dbReference>
<dbReference type="FunFam" id="3.10.50.40:FF:000006">
    <property type="entry name" value="Peptidyl-prolyl cis-trans isomerase"/>
    <property type="match status" value="1"/>
</dbReference>
<evidence type="ECO:0000259" key="7">
    <source>
        <dbReference type="PROSITE" id="PS50059"/>
    </source>
</evidence>
<dbReference type="Gene3D" id="3.10.50.40">
    <property type="match status" value="1"/>
</dbReference>
<keyword evidence="4 5" id="KW-0413">Isomerase</keyword>
<feature type="domain" description="PPIase FKBP-type" evidence="7">
    <location>
        <begin position="24"/>
        <end position="110"/>
    </location>
</feature>
<dbReference type="Proteomes" id="UP000178091">
    <property type="component" value="Unassembled WGS sequence"/>
</dbReference>
<evidence type="ECO:0000256" key="1">
    <source>
        <dbReference type="ARBA" id="ARBA00000971"/>
    </source>
</evidence>
<name>A0A1F4XRR4_9BACT</name>
<proteinExistence type="inferred from homology"/>
<reference evidence="8 9" key="1">
    <citation type="journal article" date="2016" name="Nat. Commun.">
        <title>Thousands of microbial genomes shed light on interconnected biogeochemical processes in an aquifer system.</title>
        <authorList>
            <person name="Anantharaman K."/>
            <person name="Brown C.T."/>
            <person name="Hug L.A."/>
            <person name="Sharon I."/>
            <person name="Castelle C.J."/>
            <person name="Probst A.J."/>
            <person name="Thomas B.C."/>
            <person name="Singh A."/>
            <person name="Wilkins M.J."/>
            <person name="Karaoz U."/>
            <person name="Brodie E.L."/>
            <person name="Williams K.H."/>
            <person name="Hubbard S.S."/>
            <person name="Banfield J.F."/>
        </authorList>
    </citation>
    <scope>NUCLEOTIDE SEQUENCE [LARGE SCALE GENOMIC DNA]</scope>
</reference>
<gene>
    <name evidence="8" type="ORF">A3F55_01450</name>
</gene>
<evidence type="ECO:0000313" key="8">
    <source>
        <dbReference type="EMBL" id="OGC84365.1"/>
    </source>
</evidence>
<dbReference type="AlphaFoldDB" id="A0A1F4XRR4"/>
<comment type="caution">
    <text evidence="8">The sequence shown here is derived from an EMBL/GenBank/DDBJ whole genome shotgun (WGS) entry which is preliminary data.</text>
</comment>
<sequence length="111" mass="11435">MGSVGGQLLVQDEVVGTGAEASIGSIVSVHYTGMFQDGAVFDSSEGGQPFQFVIGAGQVIPGWDQGLQGMRVGGTRLLVIPPDLAYGAQGYGPIPPNATLVFEVELIAIEE</sequence>
<dbReference type="EC" id="5.2.1.8" evidence="6"/>
<dbReference type="EMBL" id="MEWW01000017">
    <property type="protein sequence ID" value="OGC84365.1"/>
    <property type="molecule type" value="Genomic_DNA"/>
</dbReference>
<evidence type="ECO:0000256" key="3">
    <source>
        <dbReference type="ARBA" id="ARBA00023110"/>
    </source>
</evidence>
<dbReference type="PANTHER" id="PTHR43811">
    <property type="entry name" value="FKBP-TYPE PEPTIDYL-PROLYL CIS-TRANS ISOMERASE FKPA"/>
    <property type="match status" value="1"/>
</dbReference>
<keyword evidence="3 5" id="KW-0697">Rotamase</keyword>
<evidence type="ECO:0000256" key="2">
    <source>
        <dbReference type="ARBA" id="ARBA00006577"/>
    </source>
</evidence>
<dbReference type="SUPFAM" id="SSF54534">
    <property type="entry name" value="FKBP-like"/>
    <property type="match status" value="1"/>
</dbReference>
<accession>A0A1F4XRR4</accession>
<comment type="similarity">
    <text evidence="2 6">Belongs to the FKBP-type PPIase family.</text>
</comment>
<comment type="catalytic activity">
    <reaction evidence="1 5 6">
        <text>[protein]-peptidylproline (omega=180) = [protein]-peptidylproline (omega=0)</text>
        <dbReference type="Rhea" id="RHEA:16237"/>
        <dbReference type="Rhea" id="RHEA-COMP:10747"/>
        <dbReference type="Rhea" id="RHEA-COMP:10748"/>
        <dbReference type="ChEBI" id="CHEBI:83833"/>
        <dbReference type="ChEBI" id="CHEBI:83834"/>
        <dbReference type="EC" id="5.2.1.8"/>
    </reaction>
</comment>
<dbReference type="InterPro" id="IPR001179">
    <property type="entry name" value="PPIase_FKBP_dom"/>
</dbReference>
<dbReference type="PANTHER" id="PTHR43811:SF19">
    <property type="entry name" value="39 KDA FK506-BINDING NUCLEAR PROTEIN"/>
    <property type="match status" value="1"/>
</dbReference>
<dbReference type="GO" id="GO:0003755">
    <property type="term" value="F:peptidyl-prolyl cis-trans isomerase activity"/>
    <property type="evidence" value="ECO:0007669"/>
    <property type="project" value="UniProtKB-UniRule"/>
</dbReference>
<protein>
    <recommendedName>
        <fullName evidence="6">Peptidyl-prolyl cis-trans isomerase</fullName>
        <ecNumber evidence="6">5.2.1.8</ecNumber>
    </recommendedName>
</protein>
<dbReference type="InterPro" id="IPR046357">
    <property type="entry name" value="PPIase_dom_sf"/>
</dbReference>
<evidence type="ECO:0000313" key="9">
    <source>
        <dbReference type="Proteomes" id="UP000178091"/>
    </source>
</evidence>
<organism evidence="8 9">
    <name type="scientific">Candidatus Adlerbacteria bacterium RIFCSPHIGHO2_12_FULL_53_18</name>
    <dbReference type="NCBI Taxonomy" id="1797242"/>
    <lineage>
        <taxon>Bacteria</taxon>
        <taxon>Candidatus Adleribacteriota</taxon>
    </lineage>
</organism>
<evidence type="ECO:0000256" key="6">
    <source>
        <dbReference type="RuleBase" id="RU003915"/>
    </source>
</evidence>
<evidence type="ECO:0000256" key="4">
    <source>
        <dbReference type="ARBA" id="ARBA00023235"/>
    </source>
</evidence>
<dbReference type="PROSITE" id="PS50059">
    <property type="entry name" value="FKBP_PPIASE"/>
    <property type="match status" value="1"/>
</dbReference>